<dbReference type="PROSITE" id="PS00131">
    <property type="entry name" value="CARBOXYPEPT_SER_SER"/>
    <property type="match status" value="1"/>
</dbReference>
<comment type="similarity">
    <text evidence="1 6">Belongs to the peptidase S10 family.</text>
</comment>
<protein>
    <recommendedName>
        <fullName evidence="6">Carboxypeptidase</fullName>
        <ecNumber evidence="6">3.4.16.-</ecNumber>
    </recommendedName>
</protein>
<organism evidence="7 8">
    <name type="scientific">Neohortaea acidophila</name>
    <dbReference type="NCBI Taxonomy" id="245834"/>
    <lineage>
        <taxon>Eukaryota</taxon>
        <taxon>Fungi</taxon>
        <taxon>Dikarya</taxon>
        <taxon>Ascomycota</taxon>
        <taxon>Pezizomycotina</taxon>
        <taxon>Dothideomycetes</taxon>
        <taxon>Dothideomycetidae</taxon>
        <taxon>Mycosphaerellales</taxon>
        <taxon>Teratosphaeriaceae</taxon>
        <taxon>Neohortaea</taxon>
    </lineage>
</organism>
<feature type="signal peptide" evidence="6">
    <location>
        <begin position="1"/>
        <end position="22"/>
    </location>
</feature>
<keyword evidence="2 6" id="KW-0121">Carboxypeptidase</keyword>
<sequence>MLFNSILATATLLLSCNPLVSALLGGNKFHYIDPKWAKHAKRAYLPKPATNVSTFTTPTGVKISYKLPGDAGICETTPGVKSFSGYISLSPTIHTFFWFFESRSSPANDPLTIWLNGGPGSDSLIGLFQENGPCRVTPTLNTTLNPYSWNDVSNMLYISQPVGTGFSYQEIANGSQGNNYAGIFLNGSSSKMFPEGTFPILDPDNVGNVSTTDMAAIAAWHVLQGFLSGYEKLGAVIGQSKEFNLWTESYGGHYGPGEEITTLANPATPAFFNYFRQQNAAIQNGSMPGYPLNFNTLGIGNGIISEYIQAPWYPEFAVNNTYGIKCYNDTVYNFAKFAAYWPNGCLAQIEGCILAAAQAAPGGVLNVSAGQVITQQALKYPEIDTVCSEAQDSCRDNVETPYYIYSGRGAYDIRHPSNDATPPDFFVEYLNQAYVQDAIGVSVNYTESNDDIGLLFQSTGDFIYPNFLADLEAILDAGVRVSLYYGDADYICNWFGGQAVSLGLNYTHAAQFRKAGYAPLMYGGTQYGEVREYGNFSFTRVYESGHEVPYYQPQAALAIFNRTLQLVDIATGLKKVTDTLGSTGPITATVRISRENLLGCFEITLN</sequence>
<evidence type="ECO:0000256" key="2">
    <source>
        <dbReference type="ARBA" id="ARBA00022645"/>
    </source>
</evidence>
<dbReference type="Pfam" id="PF00450">
    <property type="entry name" value="Peptidase_S10"/>
    <property type="match status" value="1"/>
</dbReference>
<keyword evidence="5" id="KW-0325">Glycoprotein</keyword>
<evidence type="ECO:0000313" key="7">
    <source>
        <dbReference type="EMBL" id="KAF2479136.1"/>
    </source>
</evidence>
<dbReference type="PANTHER" id="PTHR11802">
    <property type="entry name" value="SERINE PROTEASE FAMILY S10 SERINE CARBOXYPEPTIDASE"/>
    <property type="match status" value="1"/>
</dbReference>
<evidence type="ECO:0000256" key="3">
    <source>
        <dbReference type="ARBA" id="ARBA00022670"/>
    </source>
</evidence>
<dbReference type="Proteomes" id="UP000799767">
    <property type="component" value="Unassembled WGS sequence"/>
</dbReference>
<dbReference type="AlphaFoldDB" id="A0A6A6PH81"/>
<keyword evidence="6" id="KW-0732">Signal</keyword>
<dbReference type="SUPFAM" id="SSF53474">
    <property type="entry name" value="alpha/beta-Hydrolases"/>
    <property type="match status" value="1"/>
</dbReference>
<evidence type="ECO:0000256" key="1">
    <source>
        <dbReference type="ARBA" id="ARBA00009431"/>
    </source>
</evidence>
<dbReference type="GO" id="GO:0000324">
    <property type="term" value="C:fungal-type vacuole"/>
    <property type="evidence" value="ECO:0007669"/>
    <property type="project" value="TreeGrafter"/>
</dbReference>
<dbReference type="OrthoDB" id="443318at2759"/>
<feature type="chain" id="PRO_5025719201" description="Carboxypeptidase" evidence="6">
    <location>
        <begin position="23"/>
        <end position="606"/>
    </location>
</feature>
<dbReference type="InterPro" id="IPR029058">
    <property type="entry name" value="AB_hydrolase_fold"/>
</dbReference>
<dbReference type="GO" id="GO:0006508">
    <property type="term" value="P:proteolysis"/>
    <property type="evidence" value="ECO:0007669"/>
    <property type="project" value="UniProtKB-KW"/>
</dbReference>
<dbReference type="EC" id="3.4.16.-" evidence="6"/>
<keyword evidence="8" id="KW-1185">Reference proteome</keyword>
<proteinExistence type="inferred from homology"/>
<dbReference type="PRINTS" id="PR00724">
    <property type="entry name" value="CRBOXYPTASEC"/>
</dbReference>
<accession>A0A6A6PH81</accession>
<evidence type="ECO:0000256" key="4">
    <source>
        <dbReference type="ARBA" id="ARBA00022801"/>
    </source>
</evidence>
<keyword evidence="3 6" id="KW-0645">Protease</keyword>
<dbReference type="PANTHER" id="PTHR11802:SF131">
    <property type="entry name" value="CARBOXYPEPTIDASE"/>
    <property type="match status" value="1"/>
</dbReference>
<evidence type="ECO:0000256" key="5">
    <source>
        <dbReference type="ARBA" id="ARBA00023180"/>
    </source>
</evidence>
<gene>
    <name evidence="7" type="ORF">BDY17DRAFT_257767</name>
</gene>
<reference evidence="7" key="1">
    <citation type="journal article" date="2020" name="Stud. Mycol.">
        <title>101 Dothideomycetes genomes: a test case for predicting lifestyles and emergence of pathogens.</title>
        <authorList>
            <person name="Haridas S."/>
            <person name="Albert R."/>
            <person name="Binder M."/>
            <person name="Bloem J."/>
            <person name="Labutti K."/>
            <person name="Salamov A."/>
            <person name="Andreopoulos B."/>
            <person name="Baker S."/>
            <person name="Barry K."/>
            <person name="Bills G."/>
            <person name="Bluhm B."/>
            <person name="Cannon C."/>
            <person name="Castanera R."/>
            <person name="Culley D."/>
            <person name="Daum C."/>
            <person name="Ezra D."/>
            <person name="Gonzalez J."/>
            <person name="Henrissat B."/>
            <person name="Kuo A."/>
            <person name="Liang C."/>
            <person name="Lipzen A."/>
            <person name="Lutzoni F."/>
            <person name="Magnuson J."/>
            <person name="Mondo S."/>
            <person name="Nolan M."/>
            <person name="Ohm R."/>
            <person name="Pangilinan J."/>
            <person name="Park H.-J."/>
            <person name="Ramirez L."/>
            <person name="Alfaro M."/>
            <person name="Sun H."/>
            <person name="Tritt A."/>
            <person name="Yoshinaga Y."/>
            <person name="Zwiers L.-H."/>
            <person name="Turgeon B."/>
            <person name="Goodwin S."/>
            <person name="Spatafora J."/>
            <person name="Crous P."/>
            <person name="Grigoriev I."/>
        </authorList>
    </citation>
    <scope>NUCLEOTIDE SEQUENCE</scope>
    <source>
        <strain evidence="7">CBS 113389</strain>
    </source>
</reference>
<evidence type="ECO:0000313" key="8">
    <source>
        <dbReference type="Proteomes" id="UP000799767"/>
    </source>
</evidence>
<name>A0A6A6PH81_9PEZI</name>
<dbReference type="RefSeq" id="XP_033585706.1">
    <property type="nucleotide sequence ID" value="XM_033731714.1"/>
</dbReference>
<dbReference type="EMBL" id="MU001642">
    <property type="protein sequence ID" value="KAF2479136.1"/>
    <property type="molecule type" value="Genomic_DNA"/>
</dbReference>
<dbReference type="InterPro" id="IPR001563">
    <property type="entry name" value="Peptidase_S10"/>
</dbReference>
<dbReference type="InterPro" id="IPR018202">
    <property type="entry name" value="Ser_caboxypep_ser_AS"/>
</dbReference>
<dbReference type="GO" id="GO:0004185">
    <property type="term" value="F:serine-type carboxypeptidase activity"/>
    <property type="evidence" value="ECO:0007669"/>
    <property type="project" value="UniProtKB-UniRule"/>
</dbReference>
<dbReference type="Gene3D" id="3.40.50.1820">
    <property type="entry name" value="alpha/beta hydrolase"/>
    <property type="match status" value="1"/>
</dbReference>
<dbReference type="GeneID" id="54472716"/>
<keyword evidence="4 6" id="KW-0378">Hydrolase</keyword>
<evidence type="ECO:0000256" key="6">
    <source>
        <dbReference type="RuleBase" id="RU361156"/>
    </source>
</evidence>